<evidence type="ECO:0000256" key="4">
    <source>
        <dbReference type="ARBA" id="ARBA00022475"/>
    </source>
</evidence>
<dbReference type="GO" id="GO:0015385">
    <property type="term" value="F:sodium:proton antiporter activity"/>
    <property type="evidence" value="ECO:0007669"/>
    <property type="project" value="TreeGrafter"/>
</dbReference>
<dbReference type="GO" id="GO:0005886">
    <property type="term" value="C:plasma membrane"/>
    <property type="evidence" value="ECO:0007669"/>
    <property type="project" value="UniProtKB-SubCell"/>
</dbReference>
<organism evidence="9 10">
    <name type="scientific">Nitrosospira briensis</name>
    <dbReference type="NCBI Taxonomy" id="35799"/>
    <lineage>
        <taxon>Bacteria</taxon>
        <taxon>Pseudomonadati</taxon>
        <taxon>Pseudomonadota</taxon>
        <taxon>Betaproteobacteria</taxon>
        <taxon>Nitrosomonadales</taxon>
        <taxon>Nitrosomonadaceae</taxon>
        <taxon>Nitrosospira</taxon>
    </lineage>
</organism>
<feature type="transmembrane region" description="Helical" evidence="8">
    <location>
        <begin position="35"/>
        <end position="53"/>
    </location>
</feature>
<evidence type="ECO:0000256" key="1">
    <source>
        <dbReference type="ARBA" id="ARBA00004651"/>
    </source>
</evidence>
<evidence type="ECO:0000256" key="3">
    <source>
        <dbReference type="ARBA" id="ARBA00022448"/>
    </source>
</evidence>
<evidence type="ECO:0000256" key="2">
    <source>
        <dbReference type="ARBA" id="ARBA00009212"/>
    </source>
</evidence>
<feature type="transmembrane region" description="Helical" evidence="8">
    <location>
        <begin position="6"/>
        <end position="23"/>
    </location>
</feature>
<gene>
    <name evidence="9" type="ORF">SAMN05216386_0920</name>
</gene>
<evidence type="ECO:0000313" key="9">
    <source>
        <dbReference type="EMBL" id="SFN42464.1"/>
    </source>
</evidence>
<evidence type="ECO:0000256" key="7">
    <source>
        <dbReference type="ARBA" id="ARBA00023136"/>
    </source>
</evidence>
<reference evidence="10" key="1">
    <citation type="submission" date="2016-10" db="EMBL/GenBank/DDBJ databases">
        <authorList>
            <person name="Varghese N."/>
        </authorList>
    </citation>
    <scope>NUCLEOTIDE SEQUENCE [LARGE SCALE GENOMIC DNA]</scope>
    <source>
        <strain evidence="10">Nsp8</strain>
    </source>
</reference>
<evidence type="ECO:0000256" key="8">
    <source>
        <dbReference type="SAM" id="Phobius"/>
    </source>
</evidence>
<dbReference type="EMBL" id="FOVJ01000001">
    <property type="protein sequence ID" value="SFN42464.1"/>
    <property type="molecule type" value="Genomic_DNA"/>
</dbReference>
<comment type="similarity">
    <text evidence="2">Belongs to the CPA3 antiporters (TC 2.A.63) subunit F family.</text>
</comment>
<protein>
    <submittedName>
        <fullName evidence="9">Multicomponent Na+:H+ antiporter subunit F</fullName>
    </submittedName>
</protein>
<dbReference type="RefSeq" id="WP_074795057.1">
    <property type="nucleotide sequence ID" value="NZ_FOVJ01000001.1"/>
</dbReference>
<dbReference type="PANTHER" id="PTHR34702:SF1">
    <property type="entry name" value="NA(+)_H(+) ANTIPORTER SUBUNIT F"/>
    <property type="match status" value="1"/>
</dbReference>
<proteinExistence type="inferred from homology"/>
<accession>A0A1I4YWR8</accession>
<keyword evidence="10" id="KW-1185">Reference proteome</keyword>
<dbReference type="PANTHER" id="PTHR34702">
    <property type="entry name" value="NA(+)/H(+) ANTIPORTER SUBUNIT F1"/>
    <property type="match status" value="1"/>
</dbReference>
<dbReference type="Proteomes" id="UP000183107">
    <property type="component" value="Unassembled WGS sequence"/>
</dbReference>
<keyword evidence="5 8" id="KW-0812">Transmembrane</keyword>
<dbReference type="InterPro" id="IPR007208">
    <property type="entry name" value="MrpF/PhaF-like"/>
</dbReference>
<comment type="subcellular location">
    <subcellularLocation>
        <location evidence="1">Cell membrane</location>
        <topology evidence="1">Multi-pass membrane protein</topology>
    </subcellularLocation>
</comment>
<evidence type="ECO:0000256" key="6">
    <source>
        <dbReference type="ARBA" id="ARBA00022989"/>
    </source>
</evidence>
<dbReference type="AlphaFoldDB" id="A0A1I4YWR8"/>
<dbReference type="Pfam" id="PF04066">
    <property type="entry name" value="MrpF_PhaF"/>
    <property type="match status" value="1"/>
</dbReference>
<evidence type="ECO:0000313" key="10">
    <source>
        <dbReference type="Proteomes" id="UP000183107"/>
    </source>
</evidence>
<evidence type="ECO:0000256" key="5">
    <source>
        <dbReference type="ARBA" id="ARBA00022692"/>
    </source>
</evidence>
<dbReference type="OrthoDB" id="5432829at2"/>
<keyword evidence="4" id="KW-1003">Cell membrane</keyword>
<keyword evidence="7 8" id="KW-0472">Membrane</keyword>
<name>A0A1I4YWR8_9PROT</name>
<keyword evidence="6 8" id="KW-1133">Transmembrane helix</keyword>
<keyword evidence="3" id="KW-0813">Transport</keyword>
<sequence length="93" mass="9998">MSELALILAIFLLANLLVALLRVTRRPTPADRMLAALLFGTTGVALLLLLAYAEDAPVLVDIALTLALLGAVIGVAFVQRGWNQEREEENGRS</sequence>
<feature type="transmembrane region" description="Helical" evidence="8">
    <location>
        <begin position="59"/>
        <end position="78"/>
    </location>
</feature>